<accession>A0A562K7K2</accession>
<organism evidence="1 2">
    <name type="scientific">Sphingobium wenxiniae (strain DSM 21828 / CGMCC 1.7748 / JZ-1)</name>
    <dbReference type="NCBI Taxonomy" id="595605"/>
    <lineage>
        <taxon>Bacteria</taxon>
        <taxon>Pseudomonadati</taxon>
        <taxon>Pseudomonadota</taxon>
        <taxon>Alphaproteobacteria</taxon>
        <taxon>Sphingomonadales</taxon>
        <taxon>Sphingomonadaceae</taxon>
        <taxon>Sphingobium</taxon>
    </lineage>
</organism>
<comment type="caution">
    <text evidence="1">The sequence shown here is derived from an EMBL/GenBank/DDBJ whole genome shotgun (WGS) entry which is preliminary data.</text>
</comment>
<protein>
    <submittedName>
        <fullName evidence="1">Uncharacterized protein</fullName>
    </submittedName>
</protein>
<gene>
    <name evidence="1" type="ORF">IQ35_03309</name>
</gene>
<reference evidence="1 2" key="1">
    <citation type="journal article" date="2015" name="Stand. Genomic Sci.">
        <title>Genomic Encyclopedia of Bacterial and Archaeal Type Strains, Phase III: the genomes of soil and plant-associated and newly described type strains.</title>
        <authorList>
            <person name="Whitman W.B."/>
            <person name="Woyke T."/>
            <person name="Klenk H.P."/>
            <person name="Zhou Y."/>
            <person name="Lilburn T.G."/>
            <person name="Beck B.J."/>
            <person name="De Vos P."/>
            <person name="Vandamme P."/>
            <person name="Eisen J.A."/>
            <person name="Garrity G."/>
            <person name="Hugenholtz P."/>
            <person name="Kyrpides N.C."/>
        </authorList>
    </citation>
    <scope>NUCLEOTIDE SEQUENCE [LARGE SCALE GENOMIC DNA]</scope>
    <source>
        <strain evidence="1 2">CGMCC 1.7748</strain>
    </source>
</reference>
<evidence type="ECO:0000313" key="2">
    <source>
        <dbReference type="Proteomes" id="UP000316624"/>
    </source>
</evidence>
<keyword evidence="2" id="KW-1185">Reference proteome</keyword>
<sequence>MAERNGDKSRVPVTIRIPEAILKEIDNKVEQEELPISRNHWIVEALVEKLKKNHNGN</sequence>
<dbReference type="AlphaFoldDB" id="A0A562K7K2"/>
<dbReference type="EMBL" id="VLKK01000017">
    <property type="protein sequence ID" value="TWH91382.1"/>
    <property type="molecule type" value="Genomic_DNA"/>
</dbReference>
<evidence type="ECO:0000313" key="1">
    <source>
        <dbReference type="EMBL" id="TWH91382.1"/>
    </source>
</evidence>
<proteinExistence type="predicted"/>
<dbReference type="NCBIfam" id="NF041551">
    <property type="entry name" value="YlcI_YnfO_N"/>
    <property type="match status" value="1"/>
</dbReference>
<dbReference type="RefSeq" id="WP_158636691.1">
    <property type="nucleotide sequence ID" value="NZ_JACIIY010000018.1"/>
</dbReference>
<name>A0A562K7K2_SPHWJ</name>
<dbReference type="Proteomes" id="UP000316624">
    <property type="component" value="Unassembled WGS sequence"/>
</dbReference>